<evidence type="ECO:0000313" key="9">
    <source>
        <dbReference type="EMBL" id="TGB08735.1"/>
    </source>
</evidence>
<keyword evidence="4" id="KW-0597">Phosphoprotein</keyword>
<evidence type="ECO:0000259" key="8">
    <source>
        <dbReference type="PROSITE" id="PS50075"/>
    </source>
</evidence>
<proteinExistence type="inferred from homology"/>
<dbReference type="EMBL" id="SRID01000118">
    <property type="protein sequence ID" value="TGB08735.1"/>
    <property type="molecule type" value="Genomic_DNA"/>
</dbReference>
<dbReference type="FunFam" id="3.40.50.980:FF:000001">
    <property type="entry name" value="Non-ribosomal peptide synthetase"/>
    <property type="match status" value="1"/>
</dbReference>
<dbReference type="Pfam" id="PF13193">
    <property type="entry name" value="AMP-binding_C"/>
    <property type="match status" value="1"/>
</dbReference>
<dbReference type="InterPro" id="IPR025110">
    <property type="entry name" value="AMP-bd_C"/>
</dbReference>
<accession>A0A4Z0HB38</accession>
<dbReference type="Gene3D" id="3.30.300.30">
    <property type="match status" value="1"/>
</dbReference>
<dbReference type="GO" id="GO:0031177">
    <property type="term" value="F:phosphopantetheine binding"/>
    <property type="evidence" value="ECO:0007669"/>
    <property type="project" value="InterPro"/>
</dbReference>
<dbReference type="InterPro" id="IPR045851">
    <property type="entry name" value="AMP-bd_C_sf"/>
</dbReference>
<protein>
    <submittedName>
        <fullName evidence="9">Amino acid adenylation domain-containing protein</fullName>
    </submittedName>
</protein>
<dbReference type="InterPro" id="IPR010060">
    <property type="entry name" value="NRPS_synth"/>
</dbReference>
<dbReference type="GO" id="GO:0005829">
    <property type="term" value="C:cytosol"/>
    <property type="evidence" value="ECO:0007669"/>
    <property type="project" value="TreeGrafter"/>
</dbReference>
<evidence type="ECO:0000256" key="6">
    <source>
        <dbReference type="ARBA" id="ARBA00023194"/>
    </source>
</evidence>
<dbReference type="GO" id="GO:0009239">
    <property type="term" value="P:enterobactin biosynthetic process"/>
    <property type="evidence" value="ECO:0007669"/>
    <property type="project" value="TreeGrafter"/>
</dbReference>
<evidence type="ECO:0000256" key="2">
    <source>
        <dbReference type="ARBA" id="ARBA00006432"/>
    </source>
</evidence>
<feature type="domain" description="Carrier" evidence="8">
    <location>
        <begin position="998"/>
        <end position="1072"/>
    </location>
</feature>
<dbReference type="InterPro" id="IPR020845">
    <property type="entry name" value="AMP-binding_CS"/>
</dbReference>
<evidence type="ECO:0000256" key="3">
    <source>
        <dbReference type="ARBA" id="ARBA00022450"/>
    </source>
</evidence>
<organism evidence="9 10">
    <name type="scientific">Streptomyces palmae</name>
    <dbReference type="NCBI Taxonomy" id="1701085"/>
    <lineage>
        <taxon>Bacteria</taxon>
        <taxon>Bacillati</taxon>
        <taxon>Actinomycetota</taxon>
        <taxon>Actinomycetes</taxon>
        <taxon>Kitasatosporales</taxon>
        <taxon>Streptomycetaceae</taxon>
        <taxon>Streptomyces</taxon>
    </lineage>
</organism>
<evidence type="ECO:0000313" key="10">
    <source>
        <dbReference type="Proteomes" id="UP000297948"/>
    </source>
</evidence>
<dbReference type="FunFam" id="1.10.1200.10:FF:000005">
    <property type="entry name" value="Nonribosomal peptide synthetase 1"/>
    <property type="match status" value="1"/>
</dbReference>
<gene>
    <name evidence="9" type="ORF">E4099_14900</name>
</gene>
<dbReference type="SUPFAM" id="SSF47336">
    <property type="entry name" value="ACP-like"/>
    <property type="match status" value="1"/>
</dbReference>
<dbReference type="Gene3D" id="2.30.38.10">
    <property type="entry name" value="Luciferase, Domain 3"/>
    <property type="match status" value="1"/>
</dbReference>
<dbReference type="Pfam" id="PF00501">
    <property type="entry name" value="AMP-binding"/>
    <property type="match status" value="1"/>
</dbReference>
<comment type="caution">
    <text evidence="9">The sequence shown here is derived from an EMBL/GenBank/DDBJ whole genome shotgun (WGS) entry which is preliminary data.</text>
</comment>
<keyword evidence="6" id="KW-0045">Antibiotic biosynthesis</keyword>
<evidence type="ECO:0000256" key="5">
    <source>
        <dbReference type="ARBA" id="ARBA00022737"/>
    </source>
</evidence>
<dbReference type="InterPro" id="IPR020806">
    <property type="entry name" value="PKS_PP-bd"/>
</dbReference>
<evidence type="ECO:0000256" key="7">
    <source>
        <dbReference type="SAM" id="MobiDB-lite"/>
    </source>
</evidence>
<dbReference type="PROSITE" id="PS00455">
    <property type="entry name" value="AMP_BINDING"/>
    <property type="match status" value="1"/>
</dbReference>
<dbReference type="InterPro" id="IPR023213">
    <property type="entry name" value="CAT-like_dom_sf"/>
</dbReference>
<dbReference type="CDD" id="cd17646">
    <property type="entry name" value="A_NRPS_AB3403-like"/>
    <property type="match status" value="1"/>
</dbReference>
<dbReference type="Proteomes" id="UP000297948">
    <property type="component" value="Unassembled WGS sequence"/>
</dbReference>
<dbReference type="GO" id="GO:0008610">
    <property type="term" value="P:lipid biosynthetic process"/>
    <property type="evidence" value="ECO:0007669"/>
    <property type="project" value="UniProtKB-ARBA"/>
</dbReference>
<comment type="similarity">
    <text evidence="2">Belongs to the ATP-dependent AMP-binding enzyme family.</text>
</comment>
<dbReference type="GO" id="GO:0009366">
    <property type="term" value="C:enterobactin synthetase complex"/>
    <property type="evidence" value="ECO:0007669"/>
    <property type="project" value="TreeGrafter"/>
</dbReference>
<dbReference type="SUPFAM" id="SSF56801">
    <property type="entry name" value="Acetyl-CoA synthetase-like"/>
    <property type="match status" value="1"/>
</dbReference>
<keyword evidence="10" id="KW-1185">Reference proteome</keyword>
<dbReference type="GO" id="GO:0047527">
    <property type="term" value="F:2,3-dihydroxybenzoate-serine ligase activity"/>
    <property type="evidence" value="ECO:0007669"/>
    <property type="project" value="TreeGrafter"/>
</dbReference>
<dbReference type="Gene3D" id="1.10.1200.10">
    <property type="entry name" value="ACP-like"/>
    <property type="match status" value="1"/>
</dbReference>
<keyword evidence="5" id="KW-0677">Repeat</keyword>
<dbReference type="PROSITE" id="PS50075">
    <property type="entry name" value="CARRIER"/>
    <property type="match status" value="1"/>
</dbReference>
<dbReference type="InterPro" id="IPR006162">
    <property type="entry name" value="Ppantetheine_attach_site"/>
</dbReference>
<keyword evidence="3" id="KW-0596">Phosphopantetheine</keyword>
<dbReference type="Gene3D" id="3.30.559.30">
    <property type="entry name" value="Nonribosomal peptide synthetase, condensation domain"/>
    <property type="match status" value="2"/>
</dbReference>
<dbReference type="FunFam" id="3.40.50.980:FF:000002">
    <property type="entry name" value="Enterobactin synthetase component F"/>
    <property type="match status" value="1"/>
</dbReference>
<dbReference type="Pfam" id="PF00668">
    <property type="entry name" value="Condensation"/>
    <property type="match status" value="2"/>
</dbReference>
<dbReference type="PANTHER" id="PTHR45527:SF1">
    <property type="entry name" value="FATTY ACID SYNTHASE"/>
    <property type="match status" value="1"/>
</dbReference>
<comment type="cofactor">
    <cofactor evidence="1">
        <name>pantetheine 4'-phosphate</name>
        <dbReference type="ChEBI" id="CHEBI:47942"/>
    </cofactor>
</comment>
<dbReference type="Gene3D" id="3.30.559.10">
    <property type="entry name" value="Chloramphenicol acetyltransferase-like domain"/>
    <property type="match status" value="2"/>
</dbReference>
<sequence>MAEGASGQVRARRATGVGTFDIRGNEMSVVPAGTIGLTAAQRGMWFAQRLDPANPIYNLAEYVDLRGPLDRDLFTEALRRVLAEAQAMRATFHEHDGEPVQRLAPVSPTPVESVDVSGAPDPEAAAMEWMLADARRALDPARDPLCHFALLDLGPDHVQWYYRAHHMVLDGFSGDLVAGRVAELYRELSGAQPADAGRPFGELAELVAADAEYRTSPAHAKDRQYWLDRFADRPEPVSLSGTQPSMPATFVRRSDRLPDSVHEGLRELAGETRASWPAVTVAAIALYMAKMTGSTDIVLGLPVAARRTPAAKHTPGMVSNVLPLRVPVDPRATVAELVKAASEAMHGALRHQRYRYEDLRRELGLMSEGRRLVGPQVNILMFDSQFAIPGCRTVSRSLTVGPNDDMTFVVDARPVRGGLAIDLHANGEVYRPEQLRGHSERFATLLDRFAGSAPDRPLSEIEVTTAAERERVLHGWNATERPPGTLTALLEAQAVRTPSAEALAFEDQTLTYRELNARANQLAHRLRELGAGPEGHVAVALPRSTELVVALLATLKAGAAYVPLDPGYPQDRIEFVLDDVRPAVVLTCESVAAGLPRAGGPHLVLDDPATRAELARLGTDDLADTDRTQPLRPAHPAYLIYTSGSTGRPKGVLVPHAGIVNRLQWMQWRYRLTGEDRVLQKTPSGFDVSVWEFFWPLTQGATLVLARPEGHKDPAYLAEIIERQSVTTLHFVPSMLQAFLSRPAADRTLPSLRRVMCSGEALPREAQRQFFAQFPEVELHNLYGPTEASVDVTAWQCRPGDEGDSVPIGAPVWNTRTYVLDAALRPVPAGVPGELYLSGVQLARGYLNRGPLTAERFVADPFRTGERMYRTGDLASWREDGNLTYLGRSDDQIKLRGFRIELGEIETALAETDTVAQAAVIVREDGPGGKQLVGYATPAPGAAPDPAALRRELGERLPEYMVPSAIVVLDALPTTANGKLDRRALPAPDYGALTTGTGPRDEVEAILCRAFAEVLGVERVGVTDNFFDLGGDSIVAMRLIARVRRDGLAFTAEDIFAAKTVEALAPQVTAVQDDPADQPAPTGEAPATPIMHWLRERGGSIDRFSQYVLLQTPRGLRAEHLAEALRTLLDRHPVLRSRLVTEPTWRLDVPAEPTADVPLETVPAADLAPEALEVLTATHREAAGDRLRPRDGEMVRAVWFDAGPHQPGRLLLVAHHLVVDGVSWRVLLEELAQAHAAAAAGAPPRPEAAGTSFRSWAGRLEAQAQAPERVAELADWAKTAAHPAPLLPGGPRLDAARDTQGTLRRLDTVLSPETTEALLTTVPARINGNVTDVLLTALMMALPQWREAGWAEDGRLTVALEGHGRTPLADTDDLSRSVGWFTSLYPVTLHLDPSEARAAAAGGGAADRALKDIKEQLRSVPGDGIGYGLLRHLNQDTAGELAGGPGADVGFNYLGRFDSAAEGPDDWGLAPGESVGGMSDPAMPAAYHLDVNALVRGGPDGNRLTAQWSWPPQVLDTGTVGRLATLWQHCLETLVESAHGSATTAGPTPSDLTLNTLSQTELDALEDELGQEWEIA</sequence>
<dbReference type="FunFam" id="3.40.50.12780:FF:000012">
    <property type="entry name" value="Non-ribosomal peptide synthetase"/>
    <property type="match status" value="1"/>
</dbReference>
<dbReference type="FunFam" id="3.30.300.30:FF:000010">
    <property type="entry name" value="Enterobactin synthetase component F"/>
    <property type="match status" value="1"/>
</dbReference>
<evidence type="ECO:0000256" key="1">
    <source>
        <dbReference type="ARBA" id="ARBA00001957"/>
    </source>
</evidence>
<dbReference type="Gene3D" id="3.40.50.980">
    <property type="match status" value="2"/>
</dbReference>
<dbReference type="Pfam" id="PF00550">
    <property type="entry name" value="PP-binding"/>
    <property type="match status" value="1"/>
</dbReference>
<dbReference type="NCBIfam" id="TIGR01720">
    <property type="entry name" value="NRPS-para261"/>
    <property type="match status" value="1"/>
</dbReference>
<dbReference type="InterPro" id="IPR036736">
    <property type="entry name" value="ACP-like_sf"/>
</dbReference>
<dbReference type="InterPro" id="IPR010071">
    <property type="entry name" value="AA_adenyl_dom"/>
</dbReference>
<dbReference type="FunFam" id="2.30.38.10:FF:000001">
    <property type="entry name" value="Non-ribosomal peptide synthetase PvdI"/>
    <property type="match status" value="1"/>
</dbReference>
<dbReference type="InterPro" id="IPR000873">
    <property type="entry name" value="AMP-dep_synth/lig_dom"/>
</dbReference>
<dbReference type="PANTHER" id="PTHR45527">
    <property type="entry name" value="NONRIBOSOMAL PEPTIDE SYNTHETASE"/>
    <property type="match status" value="1"/>
</dbReference>
<dbReference type="SUPFAM" id="SSF52777">
    <property type="entry name" value="CoA-dependent acyltransferases"/>
    <property type="match status" value="4"/>
</dbReference>
<reference evidence="9 10" key="1">
    <citation type="submission" date="2019-03" db="EMBL/GenBank/DDBJ databases">
        <authorList>
            <person name="Gonzalez-Pimentel J.L."/>
        </authorList>
    </citation>
    <scope>NUCLEOTIDE SEQUENCE [LARGE SCALE GENOMIC DNA]</scope>
    <source>
        <strain evidence="9 10">JCM 31289</strain>
    </source>
</reference>
<dbReference type="PROSITE" id="PS00012">
    <property type="entry name" value="PHOSPHOPANTETHEINE"/>
    <property type="match status" value="1"/>
</dbReference>
<dbReference type="NCBIfam" id="TIGR01733">
    <property type="entry name" value="AA-adenyl-dom"/>
    <property type="match status" value="1"/>
</dbReference>
<dbReference type="InterPro" id="IPR009081">
    <property type="entry name" value="PP-bd_ACP"/>
</dbReference>
<dbReference type="GO" id="GO:0043041">
    <property type="term" value="P:amino acid activation for nonribosomal peptide biosynthetic process"/>
    <property type="evidence" value="ECO:0007669"/>
    <property type="project" value="TreeGrafter"/>
</dbReference>
<feature type="region of interest" description="Disordered" evidence="7">
    <location>
        <begin position="95"/>
        <end position="117"/>
    </location>
</feature>
<dbReference type="InterPro" id="IPR001242">
    <property type="entry name" value="Condensation_dom"/>
</dbReference>
<dbReference type="SMART" id="SM00823">
    <property type="entry name" value="PKS_PP"/>
    <property type="match status" value="1"/>
</dbReference>
<name>A0A4Z0HB38_9ACTN</name>
<evidence type="ECO:0000256" key="4">
    <source>
        <dbReference type="ARBA" id="ARBA00022553"/>
    </source>
</evidence>
<dbReference type="OrthoDB" id="2472181at2"/>